<evidence type="ECO:0000313" key="3">
    <source>
        <dbReference type="Proteomes" id="UP000515203"/>
    </source>
</evidence>
<keyword evidence="3" id="KW-1185">Reference proteome</keyword>
<dbReference type="OrthoDB" id="7493297at2759"/>
<dbReference type="InterPro" id="IPR036364">
    <property type="entry name" value="SEA_dom_sf"/>
</dbReference>
<dbReference type="CTD" id="140453"/>
<evidence type="ECO:0000313" key="4">
    <source>
        <dbReference type="RefSeq" id="XP_023570325.1"/>
    </source>
</evidence>
<proteinExistence type="predicted"/>
<name>A0A6P6ED96_OCTDE</name>
<dbReference type="InterPro" id="IPR000082">
    <property type="entry name" value="SEA_dom"/>
</dbReference>
<dbReference type="GeneID" id="111816600"/>
<dbReference type="InterPro" id="IPR053311">
    <property type="entry name" value="Mucosal_Integrity_Assoc"/>
</dbReference>
<dbReference type="AlphaFoldDB" id="A0A6P6ED96"/>
<dbReference type="Pfam" id="PF01390">
    <property type="entry name" value="SEA"/>
    <property type="match status" value="1"/>
</dbReference>
<keyword evidence="1" id="KW-1133">Transmembrane helix</keyword>
<organism evidence="3 4">
    <name type="scientific">Octodon degus</name>
    <name type="common">Degu</name>
    <name type="synonym">Sciurus degus</name>
    <dbReference type="NCBI Taxonomy" id="10160"/>
    <lineage>
        <taxon>Eukaryota</taxon>
        <taxon>Metazoa</taxon>
        <taxon>Chordata</taxon>
        <taxon>Craniata</taxon>
        <taxon>Vertebrata</taxon>
        <taxon>Euteleostomi</taxon>
        <taxon>Mammalia</taxon>
        <taxon>Eutheria</taxon>
        <taxon>Euarchontoglires</taxon>
        <taxon>Glires</taxon>
        <taxon>Rodentia</taxon>
        <taxon>Hystricomorpha</taxon>
        <taxon>Octodontidae</taxon>
        <taxon>Octodon</taxon>
    </lineage>
</organism>
<dbReference type="SMART" id="SM00200">
    <property type="entry name" value="SEA"/>
    <property type="match status" value="1"/>
</dbReference>
<feature type="domain" description="SEA" evidence="2">
    <location>
        <begin position="9"/>
        <end position="114"/>
    </location>
</feature>
<reference evidence="4" key="1">
    <citation type="submission" date="2025-08" db="UniProtKB">
        <authorList>
            <consortium name="RefSeq"/>
        </authorList>
    </citation>
    <scope>IDENTIFICATION</scope>
</reference>
<dbReference type="InParanoid" id="A0A6P6ED96"/>
<dbReference type="PANTHER" id="PTHR37999">
    <property type="entry name" value="MUCIN-17"/>
    <property type="match status" value="1"/>
</dbReference>
<feature type="transmembrane region" description="Helical" evidence="1">
    <location>
        <begin position="217"/>
        <end position="241"/>
    </location>
</feature>
<dbReference type="SUPFAM" id="SSF82671">
    <property type="entry name" value="SEA domain"/>
    <property type="match status" value="1"/>
</dbReference>
<keyword evidence="1" id="KW-0472">Membrane</keyword>
<protein>
    <submittedName>
        <fullName evidence="4">Mucin-17</fullName>
    </submittedName>
</protein>
<dbReference type="FunFam" id="3.30.70.960:FF:000013">
    <property type="entry name" value="Mucin glycoprotein MUC3"/>
    <property type="match status" value="1"/>
</dbReference>
<gene>
    <name evidence="4" type="primary">Muc17</name>
</gene>
<evidence type="ECO:0000256" key="1">
    <source>
        <dbReference type="SAM" id="Phobius"/>
    </source>
</evidence>
<dbReference type="PROSITE" id="PS50024">
    <property type="entry name" value="SEA"/>
    <property type="match status" value="1"/>
</dbReference>
<dbReference type="PANTHER" id="PTHR37999:SF2">
    <property type="entry name" value="MUCIN-17"/>
    <property type="match status" value="1"/>
</dbReference>
<sequence>MEMAPPQTVSAIMEVTVTVTSQVYSSKLENRSSEEFKNFSAIFTEQMNVIYAGIPEYEGVNITRLRPGSVVVEHDIILKANYTPEYKEVLKQASQKVEEKIVNATKEQISNSSNICHGFLLCFNSTATVVQNDTIFQYDPEAECRKAAGAYAAYFLVEYKDQKPYCITPCMSGFNASLDCHYGKCLMRPSGPRCNCLITDTHWYQGETCEWGVQKSLVYGLTGAGATVLLVALVVLLVFTLRARRVVKRQKYKVSQLYKWYEEGSGPAPGTFQNTGFDICEEDPQLDSIYSNFQPSLYSVDSRTKIHIQRPQVIMTEM</sequence>
<evidence type="ECO:0000259" key="2">
    <source>
        <dbReference type="PROSITE" id="PS50024"/>
    </source>
</evidence>
<dbReference type="Gene3D" id="3.30.70.960">
    <property type="entry name" value="SEA domain"/>
    <property type="match status" value="1"/>
</dbReference>
<keyword evidence="1" id="KW-0812">Transmembrane</keyword>
<accession>A0A6P6ED96</accession>
<dbReference type="RefSeq" id="XP_023570325.1">
    <property type="nucleotide sequence ID" value="XM_023714557.1"/>
</dbReference>
<dbReference type="Proteomes" id="UP000515203">
    <property type="component" value="Unplaced"/>
</dbReference>